<organism evidence="3 4">
    <name type="scientific">Cohnella pontilimi</name>
    <dbReference type="NCBI Taxonomy" id="2564100"/>
    <lineage>
        <taxon>Bacteria</taxon>
        <taxon>Bacillati</taxon>
        <taxon>Bacillota</taxon>
        <taxon>Bacilli</taxon>
        <taxon>Bacillales</taxon>
        <taxon>Paenibacillaceae</taxon>
        <taxon>Cohnella</taxon>
    </lineage>
</organism>
<dbReference type="AlphaFoldDB" id="A0A4U0FCM2"/>
<dbReference type="PANTHER" id="PTHR33542">
    <property type="entry name" value="SIROHYDROCHLORIN FERROCHELATASE, CHLOROPLASTIC"/>
    <property type="match status" value="1"/>
</dbReference>
<dbReference type="EMBL" id="SUPK01000004">
    <property type="protein sequence ID" value="TJY42477.1"/>
    <property type="molecule type" value="Genomic_DNA"/>
</dbReference>
<keyword evidence="1" id="KW-0479">Metal-binding</keyword>
<dbReference type="SUPFAM" id="SSF53800">
    <property type="entry name" value="Chelatase"/>
    <property type="match status" value="1"/>
</dbReference>
<comment type="caution">
    <text evidence="3">The sequence shown here is derived from an EMBL/GenBank/DDBJ whole genome shotgun (WGS) entry which is preliminary data.</text>
</comment>
<gene>
    <name evidence="3" type="ORF">E5161_10170</name>
</gene>
<proteinExistence type="predicted"/>
<protein>
    <submittedName>
        <fullName evidence="3">Cobalamin biosynthesis protein CbiX</fullName>
    </submittedName>
</protein>
<dbReference type="Gene3D" id="3.40.50.1400">
    <property type="match status" value="2"/>
</dbReference>
<dbReference type="PANTHER" id="PTHR33542:SF3">
    <property type="entry name" value="SIROHYDROCHLORIN FERROCHELATASE, CHLOROPLASTIC"/>
    <property type="match status" value="1"/>
</dbReference>
<dbReference type="GO" id="GO:0046872">
    <property type="term" value="F:metal ion binding"/>
    <property type="evidence" value="ECO:0007669"/>
    <property type="project" value="UniProtKB-KW"/>
</dbReference>
<evidence type="ECO:0000313" key="4">
    <source>
        <dbReference type="Proteomes" id="UP000309673"/>
    </source>
</evidence>
<evidence type="ECO:0000256" key="1">
    <source>
        <dbReference type="ARBA" id="ARBA00022723"/>
    </source>
</evidence>
<dbReference type="GO" id="GO:0016829">
    <property type="term" value="F:lyase activity"/>
    <property type="evidence" value="ECO:0007669"/>
    <property type="project" value="UniProtKB-KW"/>
</dbReference>
<accession>A0A4U0FCM2</accession>
<evidence type="ECO:0000256" key="2">
    <source>
        <dbReference type="ARBA" id="ARBA00023239"/>
    </source>
</evidence>
<keyword evidence="4" id="KW-1185">Reference proteome</keyword>
<keyword evidence="2" id="KW-0456">Lyase</keyword>
<dbReference type="CDD" id="cd03416">
    <property type="entry name" value="CbiX_SirB_N"/>
    <property type="match status" value="1"/>
</dbReference>
<reference evidence="3 4" key="1">
    <citation type="submission" date="2019-04" db="EMBL/GenBank/DDBJ databases">
        <title>Cohnella sp. nov., isolated from soil.</title>
        <authorList>
            <person name="Kim W."/>
        </authorList>
    </citation>
    <scope>NUCLEOTIDE SEQUENCE [LARGE SCALE GENOMIC DNA]</scope>
    <source>
        <strain evidence="3 4">CAU 1483</strain>
    </source>
</reference>
<sequence>MVKPGILIISHGSREPGWVSLVDNTVRRCRRWLSKFDVPLEAAFLELVEGRLIQDGIDRLEAQGVTDMLAIPLFISSGSTHVDEIGWALGAYPQCRSETDLTPFRLDVRLTYGRPIDDDPEIAEILGERAASLSSDPARETLLFIGHGSDKPEFREAWRRGLNGLASVVRERGGYADADFAMLRPDLAAEAASALRRRHPEAAVLAVPVFLSEGYFTRHVIPQRLAGLDCRYSGQALMPHPQVARWAARQASDWLHHVYGISDIERK</sequence>
<dbReference type="OrthoDB" id="1489951at2"/>
<dbReference type="InterPro" id="IPR050963">
    <property type="entry name" value="Sirohydro_Cobaltochel/CbiX"/>
</dbReference>
<evidence type="ECO:0000313" key="3">
    <source>
        <dbReference type="EMBL" id="TJY42477.1"/>
    </source>
</evidence>
<name>A0A4U0FCM2_9BACL</name>
<dbReference type="Pfam" id="PF01903">
    <property type="entry name" value="CbiX"/>
    <property type="match status" value="1"/>
</dbReference>
<dbReference type="Proteomes" id="UP000309673">
    <property type="component" value="Unassembled WGS sequence"/>
</dbReference>
<dbReference type="InterPro" id="IPR002762">
    <property type="entry name" value="CbiX-like"/>
</dbReference>